<protein>
    <submittedName>
        <fullName evidence="3">ATP-binding protein</fullName>
    </submittedName>
</protein>
<evidence type="ECO:0000259" key="1">
    <source>
        <dbReference type="Pfam" id="PF13173"/>
    </source>
</evidence>
<reference evidence="3 4" key="1">
    <citation type="submission" date="2019-04" db="EMBL/GenBank/DDBJ databases">
        <title>Pedobacter sp. AR-2-6 sp. nov., isolated from Arctic soil.</title>
        <authorList>
            <person name="Dahal R.H."/>
            <person name="Kim D.-U."/>
        </authorList>
    </citation>
    <scope>NUCLEOTIDE SEQUENCE [LARGE SCALE GENOMIC DNA]</scope>
    <source>
        <strain evidence="3 4">AR-2-6</strain>
    </source>
</reference>
<keyword evidence="4" id="KW-1185">Reference proteome</keyword>
<keyword evidence="3" id="KW-0067">ATP-binding</keyword>
<accession>A0A4V6WN13</accession>
<keyword evidence="3" id="KW-0547">Nucleotide-binding</keyword>
<dbReference type="Proteomes" id="UP000310477">
    <property type="component" value="Unassembled WGS sequence"/>
</dbReference>
<dbReference type="PANTHER" id="PTHR43566:SF1">
    <property type="entry name" value="AAA+ ATPASE DOMAIN-CONTAINING PROTEIN"/>
    <property type="match status" value="1"/>
</dbReference>
<dbReference type="AlphaFoldDB" id="A0A4V6WN13"/>
<dbReference type="InterPro" id="IPR027417">
    <property type="entry name" value="P-loop_NTPase"/>
</dbReference>
<dbReference type="GO" id="GO:0005524">
    <property type="term" value="F:ATP binding"/>
    <property type="evidence" value="ECO:0007669"/>
    <property type="project" value="UniProtKB-KW"/>
</dbReference>
<feature type="domain" description="DUF4143" evidence="2">
    <location>
        <begin position="188"/>
        <end position="344"/>
    </location>
</feature>
<dbReference type="InterPro" id="IPR025420">
    <property type="entry name" value="DUF4143"/>
</dbReference>
<name>A0A4V6WN13_9SPHI</name>
<gene>
    <name evidence="3" type="ORF">FA045_00560</name>
</gene>
<dbReference type="Pfam" id="PF13635">
    <property type="entry name" value="DUF4143"/>
    <property type="match status" value="1"/>
</dbReference>
<dbReference type="EMBL" id="SWBO01000001">
    <property type="protein sequence ID" value="TKC03094.1"/>
    <property type="molecule type" value="Genomic_DNA"/>
</dbReference>
<dbReference type="InterPro" id="IPR041682">
    <property type="entry name" value="AAA_14"/>
</dbReference>
<dbReference type="OrthoDB" id="9778168at2"/>
<sequence>MEIVIKRHLEAVLRNNIGKNKVLLIFGTRRVGKTWLIEDLLNNDNRAKLLLNGEDQDVQALLANRSKANYARVLGDTTLLAIDEAQAIPEIGKVLKLMIDSFKQLTIIASGSSAFDLSNQTGEPLTGRSLTYNLFPIAQLELNENLLQTKQNLEERLIFGSYPEVFKIPTLKEKTIYLNELVRSYLLKDVLIYEQVQNAAKLLELLKLIAFQVGSEVSTDELSKTLSISKNTIVRYMDLLSKVFIIYKVGGYSSNLRKEVTKSSKWYFYDNGIRNALINDFRLLALRNDHGLLWENYCLAERIKRNHYLQNNAQYYFWRTYDQQEIDLVEETNGNLLAIDFKYGKGKKKVPTFFAKNYPNIPFDIINTENYLDFIL</sequence>
<feature type="domain" description="AAA" evidence="1">
    <location>
        <begin position="20"/>
        <end position="142"/>
    </location>
</feature>
<dbReference type="SUPFAM" id="SSF52540">
    <property type="entry name" value="P-loop containing nucleoside triphosphate hydrolases"/>
    <property type="match status" value="1"/>
</dbReference>
<dbReference type="Pfam" id="PF13173">
    <property type="entry name" value="AAA_14"/>
    <property type="match status" value="1"/>
</dbReference>
<proteinExistence type="predicted"/>
<dbReference type="PANTHER" id="PTHR43566">
    <property type="entry name" value="CONSERVED PROTEIN"/>
    <property type="match status" value="1"/>
</dbReference>
<evidence type="ECO:0000259" key="2">
    <source>
        <dbReference type="Pfam" id="PF13635"/>
    </source>
</evidence>
<organism evidence="3 4">
    <name type="scientific">Pedobacter cryotolerans</name>
    <dbReference type="NCBI Taxonomy" id="2571270"/>
    <lineage>
        <taxon>Bacteria</taxon>
        <taxon>Pseudomonadati</taxon>
        <taxon>Bacteroidota</taxon>
        <taxon>Sphingobacteriia</taxon>
        <taxon>Sphingobacteriales</taxon>
        <taxon>Sphingobacteriaceae</taxon>
        <taxon>Pedobacter</taxon>
    </lineage>
</organism>
<comment type="caution">
    <text evidence="3">The sequence shown here is derived from an EMBL/GenBank/DDBJ whole genome shotgun (WGS) entry which is preliminary data.</text>
</comment>
<evidence type="ECO:0000313" key="3">
    <source>
        <dbReference type="EMBL" id="TKC03094.1"/>
    </source>
</evidence>
<dbReference type="RefSeq" id="WP_136873365.1">
    <property type="nucleotide sequence ID" value="NZ_SWBO01000001.1"/>
</dbReference>
<evidence type="ECO:0000313" key="4">
    <source>
        <dbReference type="Proteomes" id="UP000310477"/>
    </source>
</evidence>